<sequence length="43" mass="4823">MKLKKYSIQGVGKVIFPASFSDEIVQNLAMIGFFEKYGIIVVI</sequence>
<dbReference type="KEGG" id="spn:SP_2043"/>
<evidence type="ECO:0000313" key="1">
    <source>
        <dbReference type="EMBL" id="AAK76108.1"/>
    </source>
</evidence>
<dbReference type="GeneID" id="93875660"/>
<accession>A0A0H2URW3</accession>
<dbReference type="PaxDb" id="170187-SP_2043"/>
<gene>
    <name evidence="1" type="ordered locus">SP_2043</name>
</gene>
<dbReference type="EMBL" id="AE005672">
    <property type="protein sequence ID" value="AAK76108.1"/>
    <property type="molecule type" value="Genomic_DNA"/>
</dbReference>
<reference evidence="1 2" key="1">
    <citation type="journal article" date="2001" name="Science">
        <title>Complete genome sequence of a virulent isolate of Streptococcus pneumoniae.</title>
        <authorList>
            <person name="Tettelin H."/>
            <person name="Nelson K.E."/>
            <person name="Paulsen I.T."/>
            <person name="Eisen J.A."/>
            <person name="Read T.D."/>
            <person name="Peterson S."/>
            <person name="Heidelberg J."/>
            <person name="DeBoy R.T."/>
            <person name="Haft D.H."/>
            <person name="Dodson R.J."/>
            <person name="Durkin A.S."/>
            <person name="Gwinn M."/>
            <person name="Kolonay J.F."/>
            <person name="Nelson W.C."/>
            <person name="Peterson J.D."/>
            <person name="Umayam L.A."/>
            <person name="White O."/>
            <person name="Salzberg S.L."/>
            <person name="Lewis M.R."/>
            <person name="Radune D."/>
            <person name="Holtzapple E."/>
            <person name="Khouri H."/>
            <person name="Wolf A.M."/>
            <person name="Utterback T.R."/>
            <person name="Hansen C.L."/>
            <person name="McDonald L.A."/>
            <person name="Feldblyum T.V."/>
            <person name="Angiuoli S."/>
            <person name="Dickinson T."/>
            <person name="Hickey E.K."/>
            <person name="Holt I.E."/>
            <person name="Loftus B.J."/>
            <person name="Yang F."/>
            <person name="Smith H.O."/>
            <person name="Venter J.C."/>
            <person name="Dougherty B.A."/>
            <person name="Morrison D.A."/>
            <person name="Hollingshead S.K."/>
            <person name="Fraser C.M."/>
        </authorList>
    </citation>
    <scope>NUCLEOTIDE SEQUENCE [LARGE SCALE GENOMIC DNA]</scope>
    <source>
        <strain evidence="2">ATCC BAA-334 / TIGR4</strain>
    </source>
</reference>
<keyword evidence="2" id="KW-1185">Reference proteome</keyword>
<dbReference type="EnsemblBacteria" id="AAK76108">
    <property type="protein sequence ID" value="AAK76108"/>
    <property type="gene ID" value="SP_2043"/>
</dbReference>
<name>A0A0H2URW3_STRPN</name>
<dbReference type="eggNOG" id="ENOG503049S">
    <property type="taxonomic scope" value="Bacteria"/>
</dbReference>
<dbReference type="AlphaFoldDB" id="A0A0H2URW3"/>
<proteinExistence type="predicted"/>
<organism evidence="1 2">
    <name type="scientific">Streptococcus pneumoniae serotype 4 (strain ATCC BAA-334 / TIGR4)</name>
    <dbReference type="NCBI Taxonomy" id="170187"/>
    <lineage>
        <taxon>Bacteria</taxon>
        <taxon>Bacillati</taxon>
        <taxon>Bacillota</taxon>
        <taxon>Bacilli</taxon>
        <taxon>Lactobacillales</taxon>
        <taxon>Streptococcaceae</taxon>
        <taxon>Streptococcus</taxon>
    </lineage>
</organism>
<dbReference type="RefSeq" id="WP_000768904.1">
    <property type="nucleotide sequence ID" value="NC_003028.3"/>
</dbReference>
<dbReference type="Proteomes" id="UP000000585">
    <property type="component" value="Chromosome"/>
</dbReference>
<protein>
    <submittedName>
        <fullName evidence="1">Uncharacterized protein</fullName>
    </submittedName>
</protein>
<evidence type="ECO:0000313" key="2">
    <source>
        <dbReference type="Proteomes" id="UP000000585"/>
    </source>
</evidence>